<evidence type="ECO:0000313" key="1">
    <source>
        <dbReference type="EMBL" id="EFX63767.1"/>
    </source>
</evidence>
<accession>E9HWV3</accession>
<name>E9HWV3_DAPPU</name>
<dbReference type="EMBL" id="GL732966">
    <property type="protein sequence ID" value="EFX63767.1"/>
    <property type="molecule type" value="Genomic_DNA"/>
</dbReference>
<protein>
    <submittedName>
        <fullName evidence="1">Uncharacterized protein</fullName>
    </submittedName>
</protein>
<organism evidence="1 2">
    <name type="scientific">Daphnia pulex</name>
    <name type="common">Water flea</name>
    <dbReference type="NCBI Taxonomy" id="6669"/>
    <lineage>
        <taxon>Eukaryota</taxon>
        <taxon>Metazoa</taxon>
        <taxon>Ecdysozoa</taxon>
        <taxon>Arthropoda</taxon>
        <taxon>Crustacea</taxon>
        <taxon>Branchiopoda</taxon>
        <taxon>Diplostraca</taxon>
        <taxon>Cladocera</taxon>
        <taxon>Anomopoda</taxon>
        <taxon>Daphniidae</taxon>
        <taxon>Daphnia</taxon>
    </lineage>
</organism>
<reference evidence="1 2" key="1">
    <citation type="journal article" date="2011" name="Science">
        <title>The ecoresponsive genome of Daphnia pulex.</title>
        <authorList>
            <person name="Colbourne J.K."/>
            <person name="Pfrender M.E."/>
            <person name="Gilbert D."/>
            <person name="Thomas W.K."/>
            <person name="Tucker A."/>
            <person name="Oakley T.H."/>
            <person name="Tokishita S."/>
            <person name="Aerts A."/>
            <person name="Arnold G.J."/>
            <person name="Basu M.K."/>
            <person name="Bauer D.J."/>
            <person name="Caceres C.E."/>
            <person name="Carmel L."/>
            <person name="Casola C."/>
            <person name="Choi J.H."/>
            <person name="Detter J.C."/>
            <person name="Dong Q."/>
            <person name="Dusheyko S."/>
            <person name="Eads B.D."/>
            <person name="Frohlich T."/>
            <person name="Geiler-Samerotte K.A."/>
            <person name="Gerlach D."/>
            <person name="Hatcher P."/>
            <person name="Jogdeo S."/>
            <person name="Krijgsveld J."/>
            <person name="Kriventseva E.V."/>
            <person name="Kultz D."/>
            <person name="Laforsch C."/>
            <person name="Lindquist E."/>
            <person name="Lopez J."/>
            <person name="Manak J.R."/>
            <person name="Muller J."/>
            <person name="Pangilinan J."/>
            <person name="Patwardhan R.P."/>
            <person name="Pitluck S."/>
            <person name="Pritham E.J."/>
            <person name="Rechtsteiner A."/>
            <person name="Rho M."/>
            <person name="Rogozin I.B."/>
            <person name="Sakarya O."/>
            <person name="Salamov A."/>
            <person name="Schaack S."/>
            <person name="Shapiro H."/>
            <person name="Shiga Y."/>
            <person name="Skalitzky C."/>
            <person name="Smith Z."/>
            <person name="Souvorov A."/>
            <person name="Sung W."/>
            <person name="Tang Z."/>
            <person name="Tsuchiya D."/>
            <person name="Tu H."/>
            <person name="Vos H."/>
            <person name="Wang M."/>
            <person name="Wolf Y.I."/>
            <person name="Yamagata H."/>
            <person name="Yamada T."/>
            <person name="Ye Y."/>
            <person name="Shaw J.R."/>
            <person name="Andrews J."/>
            <person name="Crease T.J."/>
            <person name="Tang H."/>
            <person name="Lucas S.M."/>
            <person name="Robertson H.M."/>
            <person name="Bork P."/>
            <person name="Koonin E.V."/>
            <person name="Zdobnov E.M."/>
            <person name="Grigoriev I.V."/>
            <person name="Lynch M."/>
            <person name="Boore J.L."/>
        </authorList>
    </citation>
    <scope>NUCLEOTIDE SEQUENCE [LARGE SCALE GENOMIC DNA]</scope>
</reference>
<sequence length="168" mass="18419">MATPTYPEIPTFFAYSKLVAYAVSNANFNTTTNLHIIGGKLVFFTGQVLFCLINFPTGVNPPCEFVVPYTDIDDVLLAFAPVANLLVEHFRVQGDVAKPNVDPAAVDAAKAARVADPVRIGPHEATFCRILRYRNGEFRPLALHTPSPTVSERPPEHYTIIPTYSASN</sequence>
<evidence type="ECO:0000313" key="2">
    <source>
        <dbReference type="Proteomes" id="UP000000305"/>
    </source>
</evidence>
<dbReference type="KEGG" id="dpx:DAPPUDRAFT_334999"/>
<gene>
    <name evidence="1" type="ORF">DAPPUDRAFT_334999</name>
</gene>
<dbReference type="Proteomes" id="UP000000305">
    <property type="component" value="Unassembled WGS sequence"/>
</dbReference>
<dbReference type="AlphaFoldDB" id="E9HWV3"/>
<keyword evidence="2" id="KW-1185">Reference proteome</keyword>
<dbReference type="HOGENOM" id="CLU_1588183_0_0_1"/>
<dbReference type="InParanoid" id="E9HWV3"/>
<proteinExistence type="predicted"/>